<reference evidence="1" key="1">
    <citation type="submission" date="2018-05" db="EMBL/GenBank/DDBJ databases">
        <authorList>
            <person name="Lanie J.A."/>
            <person name="Ng W.-L."/>
            <person name="Kazmierczak K.M."/>
            <person name="Andrzejewski T.M."/>
            <person name="Davidsen T.M."/>
            <person name="Wayne K.J."/>
            <person name="Tettelin H."/>
            <person name="Glass J.I."/>
            <person name="Rusch D."/>
            <person name="Podicherti R."/>
            <person name="Tsui H.-C.T."/>
            <person name="Winkler M.E."/>
        </authorList>
    </citation>
    <scope>NUCLEOTIDE SEQUENCE</scope>
</reference>
<dbReference type="EMBL" id="UINC01208635">
    <property type="protein sequence ID" value="SVE31272.1"/>
    <property type="molecule type" value="Genomic_DNA"/>
</dbReference>
<accession>A0A383CGC8</accession>
<dbReference type="Gene3D" id="2.60.40.10">
    <property type="entry name" value="Immunoglobulins"/>
    <property type="match status" value="1"/>
</dbReference>
<feature type="non-terminal residue" evidence="1">
    <location>
        <position position="241"/>
    </location>
</feature>
<protein>
    <recommendedName>
        <fullName evidence="2">Fibronectin type-III domain-containing protein</fullName>
    </recommendedName>
</protein>
<evidence type="ECO:0000313" key="1">
    <source>
        <dbReference type="EMBL" id="SVE31272.1"/>
    </source>
</evidence>
<evidence type="ECO:0008006" key="2">
    <source>
        <dbReference type="Google" id="ProtNLM"/>
    </source>
</evidence>
<sequence length="241" mass="27378">EEVEFTLGDHFSIEYPDDGHVIGGESELYFQWDSPGFRQGVQIKFRLIIAAIIPGETINPEDAIEMGSSSVYYFDSEWSELPVGVGWPYVEDGTSQSINTFYSQLISQTLMKPLVCGYEYAWRMEAREIIDEYNDGGNYGIWGWPPDTEKSVVRRFTWGEIPSGLSSSPISGNDVLPTFTWNSMWCAEISQGDGYDIQITFLDDSEFDNPIYNDISSSSSYNYYELAPGLIPGESYNWRVR</sequence>
<proteinExistence type="predicted"/>
<organism evidence="1">
    <name type="scientific">marine metagenome</name>
    <dbReference type="NCBI Taxonomy" id="408172"/>
    <lineage>
        <taxon>unclassified sequences</taxon>
        <taxon>metagenomes</taxon>
        <taxon>ecological metagenomes</taxon>
    </lineage>
</organism>
<dbReference type="AlphaFoldDB" id="A0A383CGC8"/>
<name>A0A383CGC8_9ZZZZ</name>
<feature type="non-terminal residue" evidence="1">
    <location>
        <position position="1"/>
    </location>
</feature>
<dbReference type="InterPro" id="IPR013783">
    <property type="entry name" value="Ig-like_fold"/>
</dbReference>
<gene>
    <name evidence="1" type="ORF">METZ01_LOCUS484126</name>
</gene>